<evidence type="ECO:0000313" key="1">
    <source>
        <dbReference type="EMBL" id="EST45393.1"/>
    </source>
</evidence>
<evidence type="ECO:0000313" key="3">
    <source>
        <dbReference type="Proteomes" id="UP000018208"/>
    </source>
</evidence>
<keyword evidence="3" id="KW-1185">Reference proteome</keyword>
<sequence length="204" mass="24187">MEVVYSFDVLTPQPFVPLPRENRVKRVDLEGFQSLQIEYDKITYLSLHFVNQFDFQFFLNVRTIIIQDCEISYLHNIHRCQMLEFFIAGDNKKLRDVLLLQRCYRLLHIDLSYNNIGFIPKFIDLVSFYYREDLRTMIVIPDVPMKGFHGQNMDLDKQLLIRKNSKLPDTNSLLLQLLNFSIDSGQIILTILDIQRDINVILIQ</sequence>
<dbReference type="SUPFAM" id="SSF52058">
    <property type="entry name" value="L domain-like"/>
    <property type="match status" value="1"/>
</dbReference>
<evidence type="ECO:0000313" key="2">
    <source>
        <dbReference type="EMBL" id="KAH0576193.1"/>
    </source>
</evidence>
<organism evidence="1">
    <name type="scientific">Spironucleus salmonicida</name>
    <dbReference type="NCBI Taxonomy" id="348837"/>
    <lineage>
        <taxon>Eukaryota</taxon>
        <taxon>Metamonada</taxon>
        <taxon>Diplomonadida</taxon>
        <taxon>Hexamitidae</taxon>
        <taxon>Hexamitinae</taxon>
        <taxon>Spironucleus</taxon>
    </lineage>
</organism>
<dbReference type="VEuPathDB" id="GiardiaDB:SS50377_21754"/>
<dbReference type="InterPro" id="IPR001611">
    <property type="entry name" value="Leu-rich_rpt"/>
</dbReference>
<dbReference type="InterPro" id="IPR032675">
    <property type="entry name" value="LRR_dom_sf"/>
</dbReference>
<protein>
    <submittedName>
        <fullName evidence="1">Uncharacterized protein</fullName>
    </submittedName>
</protein>
<reference evidence="1 2" key="1">
    <citation type="journal article" date="2014" name="PLoS Genet.">
        <title>The Genome of Spironucleus salmonicida Highlights a Fish Pathogen Adapted to Fluctuating Environments.</title>
        <authorList>
            <person name="Xu F."/>
            <person name="Jerlstrom-Hultqvist J."/>
            <person name="Einarsson E."/>
            <person name="Astvaldsson A."/>
            <person name="Svard S.G."/>
            <person name="Andersson J.O."/>
        </authorList>
    </citation>
    <scope>NUCLEOTIDE SEQUENCE</scope>
    <source>
        <strain evidence="2">ATCC 50377</strain>
    </source>
</reference>
<dbReference type="EMBL" id="AUWU02000002">
    <property type="protein sequence ID" value="KAH0576193.1"/>
    <property type="molecule type" value="Genomic_DNA"/>
</dbReference>
<dbReference type="AlphaFoldDB" id="V6LMF1"/>
<dbReference type="Gene3D" id="3.80.10.10">
    <property type="entry name" value="Ribonuclease Inhibitor"/>
    <property type="match status" value="1"/>
</dbReference>
<gene>
    <name evidence="1" type="ORF">SS50377_14668</name>
    <name evidence="2" type="ORF">SS50377_21754</name>
</gene>
<dbReference type="Proteomes" id="UP000018208">
    <property type="component" value="Unassembled WGS sequence"/>
</dbReference>
<accession>V6LMF1</accession>
<dbReference type="PROSITE" id="PS51450">
    <property type="entry name" value="LRR"/>
    <property type="match status" value="1"/>
</dbReference>
<dbReference type="EMBL" id="KI546098">
    <property type="protein sequence ID" value="EST45393.1"/>
    <property type="molecule type" value="Genomic_DNA"/>
</dbReference>
<proteinExistence type="predicted"/>
<name>V6LMF1_9EUKA</name>
<reference evidence="2" key="2">
    <citation type="submission" date="2020-12" db="EMBL/GenBank/DDBJ databases">
        <title>New Spironucleus salmonicida genome in near-complete chromosomes.</title>
        <authorList>
            <person name="Xu F."/>
            <person name="Kurt Z."/>
            <person name="Jimenez-Gonzalez A."/>
            <person name="Astvaldsson A."/>
            <person name="Andersson J.O."/>
            <person name="Svard S.G."/>
        </authorList>
    </citation>
    <scope>NUCLEOTIDE SEQUENCE</scope>
    <source>
        <strain evidence="2">ATCC 50377</strain>
    </source>
</reference>